<dbReference type="EMBL" id="FNNU01000006">
    <property type="protein sequence ID" value="SDX78590.1"/>
    <property type="molecule type" value="Genomic_DNA"/>
</dbReference>
<dbReference type="AlphaFoldDB" id="A0A1H3EIZ6"/>
<name>A0A1H3EIZ6_9PSED</name>
<keyword evidence="3" id="KW-1185">Reference proteome</keyword>
<proteinExistence type="predicted"/>
<accession>A0A1H3EIZ6</accession>
<evidence type="ECO:0000313" key="2">
    <source>
        <dbReference type="EMBL" id="SDX78590.1"/>
    </source>
</evidence>
<organism evidence="2 3">
    <name type="scientific">Pseudomonas kuykendallii</name>
    <dbReference type="NCBI Taxonomy" id="1007099"/>
    <lineage>
        <taxon>Bacteria</taxon>
        <taxon>Pseudomonadati</taxon>
        <taxon>Pseudomonadota</taxon>
        <taxon>Gammaproteobacteria</taxon>
        <taxon>Pseudomonadales</taxon>
        <taxon>Pseudomonadaceae</taxon>
        <taxon>Pseudomonas</taxon>
    </lineage>
</organism>
<dbReference type="RefSeq" id="WP_090231157.1">
    <property type="nucleotide sequence ID" value="NZ_FNNU01000006.1"/>
</dbReference>
<protein>
    <submittedName>
        <fullName evidence="2">Uncharacterized protein</fullName>
    </submittedName>
</protein>
<sequence>MATSEQIRRAIGANNEASRRSLADDLNRLVSPGSANKALKTIDPRGARAAKRGVSTYSAPAAGGTGGGIASPLTEKLTPTGGSTRTYYAQTSNLYSSDYLLAVEIEPLKSITMIDATGAEVLFNFASPPNVGG</sequence>
<reference evidence="3" key="1">
    <citation type="submission" date="2016-10" db="EMBL/GenBank/DDBJ databases">
        <authorList>
            <person name="Varghese N."/>
            <person name="Submissions S."/>
        </authorList>
    </citation>
    <scope>NUCLEOTIDE SEQUENCE [LARGE SCALE GENOMIC DNA]</scope>
    <source>
        <strain evidence="3">NRRL B-59562</strain>
    </source>
</reference>
<evidence type="ECO:0000256" key="1">
    <source>
        <dbReference type="SAM" id="MobiDB-lite"/>
    </source>
</evidence>
<evidence type="ECO:0000313" key="3">
    <source>
        <dbReference type="Proteomes" id="UP000243778"/>
    </source>
</evidence>
<dbReference type="Proteomes" id="UP000243778">
    <property type="component" value="Unassembled WGS sequence"/>
</dbReference>
<dbReference type="OrthoDB" id="10000979at2"/>
<feature type="region of interest" description="Disordered" evidence="1">
    <location>
        <begin position="48"/>
        <end position="81"/>
    </location>
</feature>
<dbReference type="STRING" id="1007099.SAMN05216287_3740"/>
<gene>
    <name evidence="2" type="ORF">SAMN05216287_3740</name>
</gene>